<evidence type="ECO:0000313" key="2">
    <source>
        <dbReference type="EMBL" id="OGM91039.1"/>
    </source>
</evidence>
<accession>A0A1F8DSU1</accession>
<protein>
    <submittedName>
        <fullName evidence="2">Uncharacterized protein</fullName>
    </submittedName>
</protein>
<proteinExistence type="predicted"/>
<evidence type="ECO:0000313" key="3">
    <source>
        <dbReference type="Proteomes" id="UP000178946"/>
    </source>
</evidence>
<name>A0A1F8DSU1_9BACT</name>
<dbReference type="Proteomes" id="UP000178946">
    <property type="component" value="Unassembled WGS sequence"/>
</dbReference>
<reference evidence="2 3" key="1">
    <citation type="journal article" date="2016" name="Nat. Commun.">
        <title>Thousands of microbial genomes shed light on interconnected biogeochemical processes in an aquifer system.</title>
        <authorList>
            <person name="Anantharaman K."/>
            <person name="Brown C.T."/>
            <person name="Hug L.A."/>
            <person name="Sharon I."/>
            <person name="Castelle C.J."/>
            <person name="Probst A.J."/>
            <person name="Thomas B.C."/>
            <person name="Singh A."/>
            <person name="Wilkins M.J."/>
            <person name="Karaoz U."/>
            <person name="Brodie E.L."/>
            <person name="Williams K.H."/>
            <person name="Hubbard S.S."/>
            <person name="Banfield J.F."/>
        </authorList>
    </citation>
    <scope>NUCLEOTIDE SEQUENCE [LARGE SCALE GENOMIC DNA]</scope>
</reference>
<comment type="caution">
    <text evidence="2">The sequence shown here is derived from an EMBL/GenBank/DDBJ whole genome shotgun (WGS) entry which is preliminary data.</text>
</comment>
<evidence type="ECO:0000256" key="1">
    <source>
        <dbReference type="SAM" id="SignalP"/>
    </source>
</evidence>
<keyword evidence="1" id="KW-0732">Signal</keyword>
<dbReference type="AlphaFoldDB" id="A0A1F8DSU1"/>
<feature type="signal peptide" evidence="1">
    <location>
        <begin position="1"/>
        <end position="21"/>
    </location>
</feature>
<dbReference type="EMBL" id="MGIR01000004">
    <property type="protein sequence ID" value="OGM91039.1"/>
    <property type="molecule type" value="Genomic_DNA"/>
</dbReference>
<organism evidence="2 3">
    <name type="scientific">Candidatus Wolfebacteria bacterium RIFCSPLOWO2_01_FULL_45_19</name>
    <dbReference type="NCBI Taxonomy" id="1802557"/>
    <lineage>
        <taxon>Bacteria</taxon>
        <taxon>Candidatus Wolfeibacteriota</taxon>
    </lineage>
</organism>
<feature type="chain" id="PRO_5009535187" evidence="1">
    <location>
        <begin position="22"/>
        <end position="138"/>
    </location>
</feature>
<sequence>MKSNRFIHLFLMVVFFTFAFAASNSAIAEKTQVIVTEENQKMLEGEWAGIWEKYSAGMLEWSAPASLNIRNDEALFSSDAKEWNAKILIKDGKVLMDFGYGTRKGTVYKTENGLEMKIEYDSTWRGWSNKNYIELKKK</sequence>
<gene>
    <name evidence="2" type="ORF">A3A20_00375</name>
</gene>